<dbReference type="PATRIC" id="fig|1423742.4.peg.1243"/>
<gene>
    <name evidence="2" type="ORF">FC21_GL001198</name>
</gene>
<accession>A0A0R1V096</accession>
<keyword evidence="3" id="KW-1185">Reference proteome</keyword>
<dbReference type="Pfam" id="PF01243">
    <property type="entry name" value="PNPOx_N"/>
    <property type="match status" value="1"/>
</dbReference>
<dbReference type="Gene3D" id="2.30.110.10">
    <property type="entry name" value="Electron Transport, Fmn-binding Protein, Chain A"/>
    <property type="match status" value="1"/>
</dbReference>
<dbReference type="RefSeq" id="WP_161937239.1">
    <property type="nucleotide sequence ID" value="NZ_AZGC01000005.1"/>
</dbReference>
<organism evidence="2 3">
    <name type="scientific">Limosilactobacillus equigenerosi DSM 18793 = JCM 14505</name>
    <dbReference type="NCBI Taxonomy" id="1423742"/>
    <lineage>
        <taxon>Bacteria</taxon>
        <taxon>Bacillati</taxon>
        <taxon>Bacillota</taxon>
        <taxon>Bacilli</taxon>
        <taxon>Lactobacillales</taxon>
        <taxon>Lactobacillaceae</taxon>
        <taxon>Limosilactobacillus</taxon>
    </lineage>
</organism>
<dbReference type="PANTHER" id="PTHR40660:SF1">
    <property type="entry name" value="5'-PHOSPHATE OXIDASE PUTATIVE DOMAIN-CONTAINING PROTEIN-RELATED"/>
    <property type="match status" value="1"/>
</dbReference>
<reference evidence="2 3" key="1">
    <citation type="journal article" date="2015" name="Genome Announc.">
        <title>Expanding the biotechnology potential of lactobacilli through comparative genomics of 213 strains and associated genera.</title>
        <authorList>
            <person name="Sun Z."/>
            <person name="Harris H.M."/>
            <person name="McCann A."/>
            <person name="Guo C."/>
            <person name="Argimon S."/>
            <person name="Zhang W."/>
            <person name="Yang X."/>
            <person name="Jeffery I.B."/>
            <person name="Cooney J.C."/>
            <person name="Kagawa T.F."/>
            <person name="Liu W."/>
            <person name="Song Y."/>
            <person name="Salvetti E."/>
            <person name="Wrobel A."/>
            <person name="Rasinkangas P."/>
            <person name="Parkhill J."/>
            <person name="Rea M.C."/>
            <person name="O'Sullivan O."/>
            <person name="Ritari J."/>
            <person name="Douillard F.P."/>
            <person name="Paul Ross R."/>
            <person name="Yang R."/>
            <person name="Briner A.E."/>
            <person name="Felis G.E."/>
            <person name="de Vos W.M."/>
            <person name="Barrangou R."/>
            <person name="Klaenhammer T.R."/>
            <person name="Caufield P.W."/>
            <person name="Cui Y."/>
            <person name="Zhang H."/>
            <person name="O'Toole P.W."/>
        </authorList>
    </citation>
    <scope>NUCLEOTIDE SEQUENCE [LARGE SCALE GENOMIC DNA]</scope>
    <source>
        <strain evidence="2 3">DSM 18793</strain>
    </source>
</reference>
<evidence type="ECO:0000313" key="2">
    <source>
        <dbReference type="EMBL" id="KRL96450.1"/>
    </source>
</evidence>
<dbReference type="STRING" id="417373.GCA_001570685_00049"/>
<dbReference type="SUPFAM" id="SSF50475">
    <property type="entry name" value="FMN-binding split barrel"/>
    <property type="match status" value="1"/>
</dbReference>
<feature type="domain" description="Pyridoxamine 5'-phosphate oxidase N-terminal" evidence="1">
    <location>
        <begin position="13"/>
        <end position="122"/>
    </location>
</feature>
<dbReference type="AlphaFoldDB" id="A0A0R1V096"/>
<dbReference type="InterPro" id="IPR011576">
    <property type="entry name" value="Pyridox_Oxase_N"/>
</dbReference>
<dbReference type="InterPro" id="IPR012349">
    <property type="entry name" value="Split_barrel_FMN-bd"/>
</dbReference>
<evidence type="ECO:0000313" key="3">
    <source>
        <dbReference type="Proteomes" id="UP000051084"/>
    </source>
</evidence>
<name>A0A0R1V096_9LACO</name>
<sequence>MATLLPNQSLTTEQSAFFNDTMLFLATNGADGQPQVGPKGSLRVLDDQHLVYLEYTYGQAFENVQANPKVAVTGWDVKNHVSLRVNGTVTLHKDDDLAKRLLADSAHPEATVAVIEIDAIYALN</sequence>
<dbReference type="EMBL" id="AZGC01000005">
    <property type="protein sequence ID" value="KRL96450.1"/>
    <property type="molecule type" value="Genomic_DNA"/>
</dbReference>
<dbReference type="Proteomes" id="UP000051084">
    <property type="component" value="Unassembled WGS sequence"/>
</dbReference>
<dbReference type="PANTHER" id="PTHR40660">
    <property type="entry name" value="5'-PHOSPHATE OXIDASE PUTATIVE DOMAIN-CONTAINING PROTEIN-RELATED"/>
    <property type="match status" value="1"/>
</dbReference>
<proteinExistence type="predicted"/>
<protein>
    <recommendedName>
        <fullName evidence="1">Pyridoxamine 5'-phosphate oxidase N-terminal domain-containing protein</fullName>
    </recommendedName>
</protein>
<comment type="caution">
    <text evidence="2">The sequence shown here is derived from an EMBL/GenBank/DDBJ whole genome shotgun (WGS) entry which is preliminary data.</text>
</comment>
<evidence type="ECO:0000259" key="1">
    <source>
        <dbReference type="Pfam" id="PF01243"/>
    </source>
</evidence>